<evidence type="ECO:0000313" key="3">
    <source>
        <dbReference type="Proteomes" id="UP001596514"/>
    </source>
</evidence>
<keyword evidence="3" id="KW-1185">Reference proteome</keyword>
<feature type="region of interest" description="Disordered" evidence="1">
    <location>
        <begin position="56"/>
        <end position="75"/>
    </location>
</feature>
<dbReference type="Proteomes" id="UP001596514">
    <property type="component" value="Unassembled WGS sequence"/>
</dbReference>
<accession>A0ABW2T5C4</accession>
<organism evidence="2 3">
    <name type="scientific">Streptosporangium amethystogenes subsp. fukuiense</name>
    <dbReference type="NCBI Taxonomy" id="698418"/>
    <lineage>
        <taxon>Bacteria</taxon>
        <taxon>Bacillati</taxon>
        <taxon>Actinomycetota</taxon>
        <taxon>Actinomycetes</taxon>
        <taxon>Streptosporangiales</taxon>
        <taxon>Streptosporangiaceae</taxon>
        <taxon>Streptosporangium</taxon>
    </lineage>
</organism>
<evidence type="ECO:0000256" key="1">
    <source>
        <dbReference type="SAM" id="MobiDB-lite"/>
    </source>
</evidence>
<dbReference type="RefSeq" id="WP_343982175.1">
    <property type="nucleotide sequence ID" value="NZ_BAAAGK010000233.1"/>
</dbReference>
<protein>
    <submittedName>
        <fullName evidence="2">Uncharacterized protein</fullName>
    </submittedName>
</protein>
<sequence>MTVFRPGDIVASQKIQHLWFVHGHPSIELLLTNAAGLCVSIPDATRLYGNLSLHCRPSDHRPVTPAPPARPGEQR</sequence>
<reference evidence="3" key="1">
    <citation type="journal article" date="2019" name="Int. J. Syst. Evol. Microbiol.">
        <title>The Global Catalogue of Microorganisms (GCM) 10K type strain sequencing project: providing services to taxonomists for standard genome sequencing and annotation.</title>
        <authorList>
            <consortium name="The Broad Institute Genomics Platform"/>
            <consortium name="The Broad Institute Genome Sequencing Center for Infectious Disease"/>
            <person name="Wu L."/>
            <person name="Ma J."/>
        </authorList>
    </citation>
    <scope>NUCLEOTIDE SEQUENCE [LARGE SCALE GENOMIC DNA]</scope>
    <source>
        <strain evidence="3">JCM 10083</strain>
    </source>
</reference>
<proteinExistence type="predicted"/>
<evidence type="ECO:0000313" key="2">
    <source>
        <dbReference type="EMBL" id="MFC7603619.1"/>
    </source>
</evidence>
<comment type="caution">
    <text evidence="2">The sequence shown here is derived from an EMBL/GenBank/DDBJ whole genome shotgun (WGS) entry which is preliminary data.</text>
</comment>
<gene>
    <name evidence="2" type="ORF">ACFQVD_26245</name>
</gene>
<feature type="compositionally biased region" description="Pro residues" evidence="1">
    <location>
        <begin position="64"/>
        <end position="75"/>
    </location>
</feature>
<name>A0ABW2T5C4_9ACTN</name>
<dbReference type="EMBL" id="JBHTEE010000001">
    <property type="protein sequence ID" value="MFC7603619.1"/>
    <property type="molecule type" value="Genomic_DNA"/>
</dbReference>